<accession>A0AAN9V7X7</accession>
<protein>
    <recommendedName>
        <fullName evidence="16">Down syndrome cell adhesion molecule-like protein Dscam2</fullName>
    </recommendedName>
</protein>
<dbReference type="GO" id="GO:0098632">
    <property type="term" value="F:cell-cell adhesion mediator activity"/>
    <property type="evidence" value="ECO:0007669"/>
    <property type="project" value="TreeGrafter"/>
</dbReference>
<keyword evidence="15" id="KW-1185">Reference proteome</keyword>
<evidence type="ECO:0000256" key="6">
    <source>
        <dbReference type="ARBA" id="ARBA00022989"/>
    </source>
</evidence>
<keyword evidence="4" id="KW-0677">Repeat</keyword>
<dbReference type="Pfam" id="PF13927">
    <property type="entry name" value="Ig_3"/>
    <property type="match status" value="5"/>
</dbReference>
<evidence type="ECO:0000313" key="15">
    <source>
        <dbReference type="Proteomes" id="UP001378592"/>
    </source>
</evidence>
<evidence type="ECO:0000259" key="12">
    <source>
        <dbReference type="PROSITE" id="PS50835"/>
    </source>
</evidence>
<comment type="caution">
    <text evidence="14">The sequence shown here is derived from an EMBL/GenBank/DDBJ whole genome shotgun (WGS) entry which is preliminary data.</text>
</comment>
<dbReference type="FunFam" id="2.60.40.10:FF:000678">
    <property type="entry name" value="Down syndrome cell adhesion molecule-like protein Dscam2"/>
    <property type="match status" value="1"/>
</dbReference>
<dbReference type="Proteomes" id="UP001378592">
    <property type="component" value="Unassembled WGS sequence"/>
</dbReference>
<dbReference type="GO" id="GO:0005886">
    <property type="term" value="C:plasma membrane"/>
    <property type="evidence" value="ECO:0007669"/>
    <property type="project" value="TreeGrafter"/>
</dbReference>
<evidence type="ECO:0008006" key="16">
    <source>
        <dbReference type="Google" id="ProtNLM"/>
    </source>
</evidence>
<feature type="domain" description="Ig-like" evidence="12">
    <location>
        <begin position="236"/>
        <end position="330"/>
    </location>
</feature>
<dbReference type="InterPro" id="IPR056754">
    <property type="entry name" value="DSCAM/DSCAML_C"/>
</dbReference>
<dbReference type="Gene3D" id="2.60.40.10">
    <property type="entry name" value="Immunoglobulins"/>
    <property type="match status" value="15"/>
</dbReference>
<dbReference type="FunFam" id="2.60.40.10:FF:000107">
    <property type="entry name" value="Myosin, light chain kinase a"/>
    <property type="match status" value="1"/>
</dbReference>
<feature type="compositionally biased region" description="Polar residues" evidence="10">
    <location>
        <begin position="1696"/>
        <end position="1710"/>
    </location>
</feature>
<dbReference type="SUPFAM" id="SSF48726">
    <property type="entry name" value="Immunoglobulin"/>
    <property type="match status" value="9"/>
</dbReference>
<dbReference type="PROSITE" id="PS50835">
    <property type="entry name" value="IG_LIKE"/>
    <property type="match status" value="9"/>
</dbReference>
<dbReference type="SUPFAM" id="SSF49265">
    <property type="entry name" value="Fibronectin type III"/>
    <property type="match status" value="3"/>
</dbReference>
<evidence type="ECO:0000259" key="13">
    <source>
        <dbReference type="PROSITE" id="PS50853"/>
    </source>
</evidence>
<dbReference type="InterPro" id="IPR036116">
    <property type="entry name" value="FN3_sf"/>
</dbReference>
<dbReference type="Pfam" id="PF25059">
    <property type="entry name" value="FN3_DSCAM-DSCAML_C"/>
    <property type="match status" value="1"/>
</dbReference>
<dbReference type="InterPro" id="IPR007110">
    <property type="entry name" value="Ig-like_dom"/>
</dbReference>
<feature type="domain" description="Ig-like" evidence="12">
    <location>
        <begin position="616"/>
        <end position="712"/>
    </location>
</feature>
<gene>
    <name evidence="14" type="ORF">R5R35_000418</name>
</gene>
<dbReference type="FunFam" id="2.60.40.10:FF:000028">
    <property type="entry name" value="Neuronal cell adhesion molecule"/>
    <property type="match status" value="1"/>
</dbReference>
<comment type="subcellular location">
    <subcellularLocation>
        <location evidence="1">Membrane</location>
        <topology evidence="1">Single-pass type I membrane protein</topology>
    </subcellularLocation>
</comment>
<evidence type="ECO:0000256" key="5">
    <source>
        <dbReference type="ARBA" id="ARBA00022889"/>
    </source>
</evidence>
<evidence type="ECO:0000256" key="4">
    <source>
        <dbReference type="ARBA" id="ARBA00022737"/>
    </source>
</evidence>
<dbReference type="InterPro" id="IPR003599">
    <property type="entry name" value="Ig_sub"/>
</dbReference>
<dbReference type="PANTHER" id="PTHR10075:SF100">
    <property type="entry name" value="FASCICLIN-2"/>
    <property type="match status" value="1"/>
</dbReference>
<dbReference type="EMBL" id="JAZDUA010000469">
    <property type="protein sequence ID" value="KAK7792152.1"/>
    <property type="molecule type" value="Genomic_DNA"/>
</dbReference>
<dbReference type="CDD" id="cd20958">
    <property type="entry name" value="IgI_5_Dscam"/>
    <property type="match status" value="1"/>
</dbReference>
<feature type="region of interest" description="Disordered" evidence="10">
    <location>
        <begin position="1632"/>
        <end position="1682"/>
    </location>
</feature>
<dbReference type="CDD" id="cd00096">
    <property type="entry name" value="Ig"/>
    <property type="match status" value="2"/>
</dbReference>
<dbReference type="CDD" id="cd20956">
    <property type="entry name" value="IgI_4_Dscam"/>
    <property type="match status" value="1"/>
</dbReference>
<dbReference type="InterPro" id="IPR003598">
    <property type="entry name" value="Ig_sub2"/>
</dbReference>
<sequence>MVACPDAALRRCVAEHMGVKAPSIVEHTASVHAQLDEAAVLLCVAQACPSPQYRWFVLRGGEPVPVRAGPRARVLGPVLAFRAAAPEDAGVYRCSASNAGGEASAEVRLTVAAPLRVEVSPTLLSAHMGGSAEFRCSVSDAGLLGDGGAGPGLGLGLGMGLGMGMGAARGPGLLAPPPLISWHKDGRPLPGPGRNAERLVLAAVGREDRGMYQCIARRAEGETAQAAAELQLGDAPPVLMYSFIEQTLQPGPPVSLKCSAAGNPTPTITWTLDGFPLPSNPRFVKGQYVTVHGDVISHVNISQVIVEDGGEYTCTAENRAGKAAHSARLNVYGPPYIRLIPKVTGVAGEALHLKCPVAGFPIEEIRWERNGRELPDNLRQKVLSDGTLIINDVQQASDSGVYTCFASNKQGHKARRNGEVSVIVPPKLSPFTSDRTQHVGERASLTCSVTKGDLPLTISWLKDGTPIESAQRVSVTQVDQFNSILLIESLSPEHNGNYSCVARNLAAEVSHTQQLMVNVPPIIEPFSFQDGLSEGMRTRMMCSASRGDSPIAFTWLKDGGALSPRMGVLVSTLDNYTSLLSISSLSSAHSGDYTCVASNPAAEVRYTAKLLVKVPPRWVVEPSDVAVERNRHVMLHCQAQGVPEPTIVWQRARGSKGSGDYEDIRERTYTKVLSNGSLLLQNVKEDREGFYLCQAKNGIGSPIDKMVQVKVNSSPYFSSPSKVVTVKKGDTATLRCEVSGDQPIGVAWWRGAKAELTPASDYRVSMKQERTPEGVVAEMQIAGAEASDAGAYFCRASNDFGDDQQLVQLQVQEPPRSPTNLQAVAVKSRSVAVAWQHQANDPGETTGYVVEYRERNALAGGGVGGGAAGSGAGAWQQLKVDGPPAPRQALVEELKPATAYVFRVAAAGPAGRSRPSAELLVRTEPQRPAGAPLSVAARALSSTELLVTWAPPRADLRHGDLQGYNVGFRDASFGSGAYNFSSVAGDADDGGGELLLTGLAKNAHYAIAVQAFNQVGAGPLSDPVTAQTLEDVPSMAPEDVRCTGLSSVTLQVSWQPPPAHHRNGLLQGYKLQYEPLPDDHWPDLDELQTRKTTAVTEVLADLRRFTNYSVQVLAYTRAGDGVLSPPVVCTTQEDAPGAPSDIKTVVSSPTSLLVSWLPPAEPNGIITKYILYTRTMEGGEELKHEKRPLPSQDTMYEAKGLRQHVKYQFWVTAFTRVGEGQSSPVVSQVPSSRVPPRIASFGATLVRPQQGHVTLACHSVGQPTPRREWFKNGQPLPSSAAEMALARLQPSDAGNYTCRVDNGQGSDLIVYHLTVQVPPSPPDLHVRGTTSNSVLLYWTPGATGGTPLAGYTLHYRRAHGDAQELALPRRATRHELKGLLCGSTYAVHLVARNKVGASRPSQQLSVRTQGQAPGVPAKGALLQPNSSSVLLRLHAWPDNGCPLTYFVVQYRPEGSQQWTLVSNSLKPQRRFTISGLTPSSMYRLKIEAHNIAGSSKETYSFVTLTKDGDPPPLELVKGGTVSTPFYTDVRIMVPLVIAVIALFGTAIAVGICWRNKHSRPLKESLDNQQNAEAQRERYYATIHKVAVQAAGDKIPETSEDISPYATFQLSGPGVDPNNTLLHSFMYHEQAMTEGCASPPPSGVPKGGARRRGSRKTEVETDDSDSDPDQLTSSRTESSNQLDTNKFKHNFIYHGAQSSTSSDISPMSEQKSLPRRGRASDAHLSVDLQSSCRWLVPSRPSLRTLLPPLTVAEATFSSRPPPQSESGDTPDRPELSEAECDIDTLKKLKLGLRSSLWSRPSSHHHNQSDYSIAV</sequence>
<evidence type="ECO:0000256" key="7">
    <source>
        <dbReference type="ARBA" id="ARBA00023136"/>
    </source>
</evidence>
<feature type="domain" description="Ig-like" evidence="12">
    <location>
        <begin position="521"/>
        <end position="607"/>
    </location>
</feature>
<keyword evidence="3" id="KW-0732">Signal</keyword>
<dbReference type="GO" id="GO:0007411">
    <property type="term" value="P:axon guidance"/>
    <property type="evidence" value="ECO:0007669"/>
    <property type="project" value="TreeGrafter"/>
</dbReference>
<dbReference type="PROSITE" id="PS50853">
    <property type="entry name" value="FN3"/>
    <property type="match status" value="6"/>
</dbReference>
<feature type="domain" description="Ig-like" evidence="12">
    <location>
        <begin position="715"/>
        <end position="812"/>
    </location>
</feature>
<keyword evidence="8" id="KW-1015">Disulfide bond</keyword>
<evidence type="ECO:0000256" key="8">
    <source>
        <dbReference type="ARBA" id="ARBA00023157"/>
    </source>
</evidence>
<dbReference type="Pfam" id="PF07679">
    <property type="entry name" value="I-set"/>
    <property type="match status" value="3"/>
</dbReference>
<name>A0AAN9V7X7_9ORTH</name>
<dbReference type="FunFam" id="2.60.40.10:FF:000104">
    <property type="entry name" value="Down syndrome cell adhesion molecule b"/>
    <property type="match status" value="1"/>
</dbReference>
<keyword evidence="9" id="KW-0393">Immunoglobulin domain</keyword>
<keyword evidence="6 11" id="KW-1133">Transmembrane helix</keyword>
<feature type="domain" description="Fibronectin type-III" evidence="13">
    <location>
        <begin position="1412"/>
        <end position="1508"/>
    </location>
</feature>
<dbReference type="PANTHER" id="PTHR10075">
    <property type="entry name" value="BASIGIN RELATED"/>
    <property type="match status" value="1"/>
</dbReference>
<feature type="domain" description="Ig-like" evidence="12">
    <location>
        <begin position="334"/>
        <end position="421"/>
    </location>
</feature>
<feature type="domain" description="Ig-like" evidence="12">
    <location>
        <begin position="1224"/>
        <end position="1316"/>
    </location>
</feature>
<dbReference type="InterPro" id="IPR003961">
    <property type="entry name" value="FN3_dom"/>
</dbReference>
<evidence type="ECO:0000256" key="9">
    <source>
        <dbReference type="ARBA" id="ARBA00023319"/>
    </source>
</evidence>
<dbReference type="FunFam" id="2.60.40.10:FF:000093">
    <property type="entry name" value="Down syndrome cell adhesion molecule, isoform B"/>
    <property type="match status" value="1"/>
</dbReference>
<dbReference type="SMART" id="SM00060">
    <property type="entry name" value="FN3"/>
    <property type="match status" value="6"/>
</dbReference>
<dbReference type="SMART" id="SM00408">
    <property type="entry name" value="IGc2"/>
    <property type="match status" value="9"/>
</dbReference>
<feature type="transmembrane region" description="Helical" evidence="11">
    <location>
        <begin position="1531"/>
        <end position="1553"/>
    </location>
</feature>
<feature type="region of interest" description="Disordered" evidence="10">
    <location>
        <begin position="1753"/>
        <end position="1779"/>
    </location>
</feature>
<feature type="domain" description="Ig-like" evidence="12">
    <location>
        <begin position="22"/>
        <end position="110"/>
    </location>
</feature>
<feature type="domain" description="Fibronectin type-III" evidence="13">
    <location>
        <begin position="931"/>
        <end position="1031"/>
    </location>
</feature>
<feature type="domain" description="Ig-like" evidence="12">
    <location>
        <begin position="426"/>
        <end position="518"/>
    </location>
</feature>
<feature type="compositionally biased region" description="Polar residues" evidence="10">
    <location>
        <begin position="1668"/>
        <end position="1682"/>
    </location>
</feature>
<evidence type="ECO:0000313" key="14">
    <source>
        <dbReference type="EMBL" id="KAK7792152.1"/>
    </source>
</evidence>
<dbReference type="GO" id="GO:0007156">
    <property type="term" value="P:homophilic cell adhesion via plasma membrane adhesion molecules"/>
    <property type="evidence" value="ECO:0007669"/>
    <property type="project" value="TreeGrafter"/>
</dbReference>
<reference evidence="14 15" key="1">
    <citation type="submission" date="2024-03" db="EMBL/GenBank/DDBJ databases">
        <title>The genome assembly and annotation of the cricket Gryllus longicercus Weissman &amp; Gray.</title>
        <authorList>
            <person name="Szrajer S."/>
            <person name="Gray D."/>
            <person name="Ylla G."/>
        </authorList>
    </citation>
    <scope>NUCLEOTIDE SEQUENCE [LARGE SCALE GENOMIC DNA]</scope>
    <source>
        <strain evidence="14">DAG 2021-001</strain>
        <tissue evidence="14">Whole body minus gut</tissue>
    </source>
</reference>
<keyword evidence="2 11" id="KW-0812">Transmembrane</keyword>
<dbReference type="Pfam" id="PF00041">
    <property type="entry name" value="fn3"/>
    <property type="match status" value="5"/>
</dbReference>
<feature type="domain" description="Fibronectin type-III" evidence="13">
    <location>
        <begin position="1036"/>
        <end position="1134"/>
    </location>
</feature>
<proteinExistence type="predicted"/>
<dbReference type="CDD" id="cd00063">
    <property type="entry name" value="FN3"/>
    <property type="match status" value="6"/>
</dbReference>
<evidence type="ECO:0000256" key="11">
    <source>
        <dbReference type="SAM" id="Phobius"/>
    </source>
</evidence>
<dbReference type="GO" id="GO:0070593">
    <property type="term" value="P:dendrite self-avoidance"/>
    <property type="evidence" value="ECO:0007669"/>
    <property type="project" value="TreeGrafter"/>
</dbReference>
<dbReference type="FunFam" id="2.60.40.10:FF:000017">
    <property type="entry name" value="Down syndrome cell adhesion molecule b"/>
    <property type="match status" value="1"/>
</dbReference>
<organism evidence="14 15">
    <name type="scientific">Gryllus longicercus</name>
    <dbReference type="NCBI Taxonomy" id="2509291"/>
    <lineage>
        <taxon>Eukaryota</taxon>
        <taxon>Metazoa</taxon>
        <taxon>Ecdysozoa</taxon>
        <taxon>Arthropoda</taxon>
        <taxon>Hexapoda</taxon>
        <taxon>Insecta</taxon>
        <taxon>Pterygota</taxon>
        <taxon>Neoptera</taxon>
        <taxon>Polyneoptera</taxon>
        <taxon>Orthoptera</taxon>
        <taxon>Ensifera</taxon>
        <taxon>Gryllidea</taxon>
        <taxon>Grylloidea</taxon>
        <taxon>Gryllidae</taxon>
        <taxon>Gryllinae</taxon>
        <taxon>Gryllus</taxon>
    </lineage>
</organism>
<feature type="domain" description="Fibronectin type-III" evidence="13">
    <location>
        <begin position="817"/>
        <end position="926"/>
    </location>
</feature>
<feature type="domain" description="Ig-like" evidence="12">
    <location>
        <begin position="114"/>
        <end position="231"/>
    </location>
</feature>
<evidence type="ECO:0000256" key="3">
    <source>
        <dbReference type="ARBA" id="ARBA00022729"/>
    </source>
</evidence>
<dbReference type="InterPro" id="IPR013783">
    <property type="entry name" value="Ig-like_fold"/>
</dbReference>
<dbReference type="SMART" id="SM00409">
    <property type="entry name" value="IG"/>
    <property type="match status" value="9"/>
</dbReference>
<dbReference type="InterPro" id="IPR013098">
    <property type="entry name" value="Ig_I-set"/>
</dbReference>
<dbReference type="FunFam" id="2.60.40.10:FF:000333">
    <property type="entry name" value="Down syndrome cell adhesion molecule"/>
    <property type="match status" value="2"/>
</dbReference>
<keyword evidence="7 11" id="KW-0472">Membrane</keyword>
<evidence type="ECO:0000256" key="2">
    <source>
        <dbReference type="ARBA" id="ARBA00022692"/>
    </source>
</evidence>
<dbReference type="InterPro" id="IPR036179">
    <property type="entry name" value="Ig-like_dom_sf"/>
</dbReference>
<evidence type="ECO:0000256" key="10">
    <source>
        <dbReference type="SAM" id="MobiDB-lite"/>
    </source>
</evidence>
<keyword evidence="5" id="KW-0130">Cell adhesion</keyword>
<dbReference type="FunFam" id="2.60.40.10:FF:001035">
    <property type="entry name" value="Down syndrome cell adhesion molecule-like protein Dscam2"/>
    <property type="match status" value="1"/>
</dbReference>
<feature type="domain" description="Fibronectin type-III" evidence="13">
    <location>
        <begin position="1138"/>
        <end position="1237"/>
    </location>
</feature>
<feature type="region of interest" description="Disordered" evidence="10">
    <location>
        <begin position="1696"/>
        <end position="1719"/>
    </location>
</feature>
<feature type="domain" description="Fibronectin type-III" evidence="13">
    <location>
        <begin position="1318"/>
        <end position="1411"/>
    </location>
</feature>
<evidence type="ECO:0000256" key="1">
    <source>
        <dbReference type="ARBA" id="ARBA00004479"/>
    </source>
</evidence>
<dbReference type="GO" id="GO:0030424">
    <property type="term" value="C:axon"/>
    <property type="evidence" value="ECO:0007669"/>
    <property type="project" value="TreeGrafter"/>
</dbReference>